<dbReference type="AlphaFoldDB" id="A0ABC8QX65"/>
<evidence type="ECO:0000256" key="1">
    <source>
        <dbReference type="SAM" id="MobiDB-lite"/>
    </source>
</evidence>
<evidence type="ECO:0000313" key="3">
    <source>
        <dbReference type="Proteomes" id="UP001642360"/>
    </source>
</evidence>
<protein>
    <submittedName>
        <fullName evidence="2">Uncharacterized protein</fullName>
    </submittedName>
</protein>
<organism evidence="2 3">
    <name type="scientific">Ilex paraguariensis</name>
    <name type="common">yerba mate</name>
    <dbReference type="NCBI Taxonomy" id="185542"/>
    <lineage>
        <taxon>Eukaryota</taxon>
        <taxon>Viridiplantae</taxon>
        <taxon>Streptophyta</taxon>
        <taxon>Embryophyta</taxon>
        <taxon>Tracheophyta</taxon>
        <taxon>Spermatophyta</taxon>
        <taxon>Magnoliopsida</taxon>
        <taxon>eudicotyledons</taxon>
        <taxon>Gunneridae</taxon>
        <taxon>Pentapetalae</taxon>
        <taxon>asterids</taxon>
        <taxon>campanulids</taxon>
        <taxon>Aquifoliales</taxon>
        <taxon>Aquifoliaceae</taxon>
        <taxon>Ilex</taxon>
    </lineage>
</organism>
<feature type="compositionally biased region" description="Low complexity" evidence="1">
    <location>
        <begin position="57"/>
        <end position="68"/>
    </location>
</feature>
<evidence type="ECO:0000313" key="2">
    <source>
        <dbReference type="EMBL" id="CAK9137080.1"/>
    </source>
</evidence>
<dbReference type="EMBL" id="CAUOFW020000803">
    <property type="protein sequence ID" value="CAK9137080.1"/>
    <property type="molecule type" value="Genomic_DNA"/>
</dbReference>
<dbReference type="Proteomes" id="UP001642360">
    <property type="component" value="Unassembled WGS sequence"/>
</dbReference>
<feature type="region of interest" description="Disordered" evidence="1">
    <location>
        <begin position="57"/>
        <end position="80"/>
    </location>
</feature>
<comment type="caution">
    <text evidence="2">The sequence shown here is derived from an EMBL/GenBank/DDBJ whole genome shotgun (WGS) entry which is preliminary data.</text>
</comment>
<name>A0ABC8QX65_9AQUA</name>
<gene>
    <name evidence="2" type="ORF">ILEXP_LOCUS4103</name>
</gene>
<accession>A0ABC8QX65</accession>
<sequence>MTECREDDLPWKAMATGDSVQGVAITKANENQESNNDEEHTQIDYLFSSILSNSLSSSELSTTLTQQRRQTDGALPMKTN</sequence>
<reference evidence="2 3" key="1">
    <citation type="submission" date="2024-02" db="EMBL/GenBank/DDBJ databases">
        <authorList>
            <person name="Vignale AGUSTIN F."/>
            <person name="Sosa J E."/>
            <person name="Modenutti C."/>
        </authorList>
    </citation>
    <scope>NUCLEOTIDE SEQUENCE [LARGE SCALE GENOMIC DNA]</scope>
</reference>
<proteinExistence type="predicted"/>
<keyword evidence="3" id="KW-1185">Reference proteome</keyword>